<feature type="domain" description="Formyl transferase N-terminal" evidence="5">
    <location>
        <begin position="3"/>
        <end position="182"/>
    </location>
</feature>
<feature type="binding site" evidence="4">
    <location>
        <position position="65"/>
    </location>
    <ligand>
        <name>(6R)-10-formyltetrahydrofolate</name>
        <dbReference type="ChEBI" id="CHEBI:195366"/>
    </ligand>
</feature>
<comment type="caution">
    <text evidence="6">The sequence shown here is derived from an EMBL/GenBank/DDBJ whole genome shotgun (WGS) entry which is preliminary data.</text>
</comment>
<dbReference type="InterPro" id="IPR036477">
    <property type="entry name" value="Formyl_transf_N_sf"/>
</dbReference>
<dbReference type="EC" id="2.1.2.2" evidence="4"/>
<dbReference type="AlphaFoldDB" id="A0A937M2E6"/>
<comment type="catalytic activity">
    <reaction evidence="4">
        <text>N(1)-(5-phospho-beta-D-ribosyl)glycinamide + (6R)-10-formyltetrahydrofolate = N(2)-formyl-N(1)-(5-phospho-beta-D-ribosyl)glycinamide + (6S)-5,6,7,8-tetrahydrofolate + H(+)</text>
        <dbReference type="Rhea" id="RHEA:15053"/>
        <dbReference type="ChEBI" id="CHEBI:15378"/>
        <dbReference type="ChEBI" id="CHEBI:57453"/>
        <dbReference type="ChEBI" id="CHEBI:143788"/>
        <dbReference type="ChEBI" id="CHEBI:147286"/>
        <dbReference type="ChEBI" id="CHEBI:195366"/>
        <dbReference type="EC" id="2.1.2.2"/>
    </reaction>
</comment>
<comment type="pathway">
    <text evidence="1 4">Purine metabolism; IMP biosynthesis via de novo pathway; N(2)-formyl-N(1)-(5-phospho-D-ribosyl)glycinamide from N(1)-(5-phospho-D-ribosyl)glycinamide (10-formyl THF route): step 1/1.</text>
</comment>
<dbReference type="InterPro" id="IPR002376">
    <property type="entry name" value="Formyl_transf_N"/>
</dbReference>
<dbReference type="PANTHER" id="PTHR43369:SF2">
    <property type="entry name" value="PHOSPHORIBOSYLGLYCINAMIDE FORMYLTRANSFERASE"/>
    <property type="match status" value="1"/>
</dbReference>
<name>A0A937M2E6_9GAMM</name>
<dbReference type="Gene3D" id="3.40.50.170">
    <property type="entry name" value="Formyl transferase, N-terminal domain"/>
    <property type="match status" value="1"/>
</dbReference>
<feature type="binding site" evidence="4">
    <location>
        <begin position="90"/>
        <end position="93"/>
    </location>
    <ligand>
        <name>(6R)-10-formyltetrahydrofolate</name>
        <dbReference type="ChEBI" id="CHEBI:195366"/>
    </ligand>
</feature>
<dbReference type="InterPro" id="IPR004607">
    <property type="entry name" value="GART"/>
</dbReference>
<sequence>MFKIIVLISGNGSNLQAIIDACKSGMIGGNVVGVISNKGNVFGLERAKKNNIPSEVINHNNFGTREEFDQELVTSIKSYQPDLIVLAGFMRILSPIMTSAFKNKMINIHPSLLPKYPGLKTHEQVIANNDAEHGVTIHSVSEELDGGPIIAQSKIVVHKNQQLEDLIERIHKIEHKIFPKVISMIASEEIKIVNVAANKKVIYENYEI</sequence>
<dbReference type="NCBIfam" id="TIGR00639">
    <property type="entry name" value="PurN"/>
    <property type="match status" value="1"/>
</dbReference>
<evidence type="ECO:0000259" key="5">
    <source>
        <dbReference type="Pfam" id="PF00551"/>
    </source>
</evidence>
<dbReference type="GO" id="GO:0006189">
    <property type="term" value="P:'de novo' IMP biosynthetic process"/>
    <property type="evidence" value="ECO:0007669"/>
    <property type="project" value="UniProtKB-UniRule"/>
</dbReference>
<dbReference type="SUPFAM" id="SSF53328">
    <property type="entry name" value="Formyltransferase"/>
    <property type="match status" value="1"/>
</dbReference>
<feature type="binding site" evidence="4">
    <location>
        <position position="107"/>
    </location>
    <ligand>
        <name>(6R)-10-formyltetrahydrofolate</name>
        <dbReference type="ChEBI" id="CHEBI:195366"/>
    </ligand>
</feature>
<dbReference type="HAMAP" id="MF_01930">
    <property type="entry name" value="PurN"/>
    <property type="match status" value="1"/>
</dbReference>
<evidence type="ECO:0000256" key="3">
    <source>
        <dbReference type="ARBA" id="ARBA00022755"/>
    </source>
</evidence>
<evidence type="ECO:0000256" key="1">
    <source>
        <dbReference type="ARBA" id="ARBA00005054"/>
    </source>
</evidence>
<feature type="active site" description="Proton donor" evidence="4">
    <location>
        <position position="109"/>
    </location>
</feature>
<evidence type="ECO:0000313" key="6">
    <source>
        <dbReference type="EMBL" id="MBL6903376.1"/>
    </source>
</evidence>
<dbReference type="GO" id="GO:0005829">
    <property type="term" value="C:cytosol"/>
    <property type="evidence" value="ECO:0007669"/>
    <property type="project" value="TreeGrafter"/>
</dbReference>
<reference evidence="6" key="1">
    <citation type="submission" date="2020-10" db="EMBL/GenBank/DDBJ databases">
        <title>Microbiome of the Black Sea water column analyzed by genome centric metagenomics.</title>
        <authorList>
            <person name="Cabello-Yeves P.J."/>
            <person name="Callieri C."/>
            <person name="Picazo A."/>
            <person name="Mehrshad M."/>
            <person name="Haro-Moreno J.M."/>
            <person name="Roda-Garcia J."/>
            <person name="Dzembekova N."/>
            <person name="Slabakova V."/>
            <person name="Slabakova N."/>
            <person name="Moncheva S."/>
            <person name="Rodriguez-Valera F."/>
        </authorList>
    </citation>
    <scope>NUCLEOTIDE SEQUENCE</scope>
    <source>
        <strain evidence="6">BS30m-G43</strain>
    </source>
</reference>
<comment type="similarity">
    <text evidence="4">Belongs to the GART family.</text>
</comment>
<dbReference type="Proteomes" id="UP000705230">
    <property type="component" value="Unassembled WGS sequence"/>
</dbReference>
<evidence type="ECO:0000256" key="2">
    <source>
        <dbReference type="ARBA" id="ARBA00022679"/>
    </source>
</evidence>
<dbReference type="PANTHER" id="PTHR43369">
    <property type="entry name" value="PHOSPHORIBOSYLGLYCINAMIDE FORMYLTRANSFERASE"/>
    <property type="match status" value="1"/>
</dbReference>
<feature type="binding site" evidence="4">
    <location>
        <begin position="12"/>
        <end position="14"/>
    </location>
    <ligand>
        <name>N(1)-(5-phospho-beta-D-ribosyl)glycinamide</name>
        <dbReference type="ChEBI" id="CHEBI:143788"/>
    </ligand>
</feature>
<evidence type="ECO:0000256" key="4">
    <source>
        <dbReference type="HAMAP-Rule" id="MF_01930"/>
    </source>
</evidence>
<dbReference type="Pfam" id="PF00551">
    <property type="entry name" value="Formyl_trans_N"/>
    <property type="match status" value="1"/>
</dbReference>
<dbReference type="EMBL" id="JADHSG010000004">
    <property type="protein sequence ID" value="MBL6903376.1"/>
    <property type="molecule type" value="Genomic_DNA"/>
</dbReference>
<feature type="site" description="Raises pKa of active site His" evidence="4">
    <location>
        <position position="145"/>
    </location>
</feature>
<organism evidence="6 7">
    <name type="scientific">SAR86 cluster bacterium</name>
    <dbReference type="NCBI Taxonomy" id="2030880"/>
    <lineage>
        <taxon>Bacteria</taxon>
        <taxon>Pseudomonadati</taxon>
        <taxon>Pseudomonadota</taxon>
        <taxon>Gammaproteobacteria</taxon>
        <taxon>SAR86 cluster</taxon>
    </lineage>
</organism>
<protein>
    <recommendedName>
        <fullName evidence="4">Phosphoribosylglycinamide formyltransferase</fullName>
        <ecNumber evidence="4">2.1.2.2</ecNumber>
    </recommendedName>
    <alternativeName>
        <fullName evidence="4">5'-phosphoribosylglycinamide transformylase</fullName>
    </alternativeName>
    <alternativeName>
        <fullName evidence="4">GAR transformylase</fullName>
        <shortName evidence="4">GART</shortName>
    </alternativeName>
</protein>
<dbReference type="GO" id="GO:0004644">
    <property type="term" value="F:phosphoribosylglycinamide formyltransferase activity"/>
    <property type="evidence" value="ECO:0007669"/>
    <property type="project" value="UniProtKB-UniRule"/>
</dbReference>
<keyword evidence="3 4" id="KW-0658">Purine biosynthesis</keyword>
<comment type="function">
    <text evidence="4">Catalyzes the transfer of a formyl group from 10-formyltetrahydrofolate to 5-phospho-ribosyl-glycinamide (GAR), producing 5-phospho-ribosyl-N-formylglycinamide (FGAR) and tetrahydrofolate.</text>
</comment>
<keyword evidence="2 4" id="KW-0808">Transferase</keyword>
<evidence type="ECO:0000313" key="7">
    <source>
        <dbReference type="Proteomes" id="UP000705230"/>
    </source>
</evidence>
<gene>
    <name evidence="4 6" type="primary">purN</name>
    <name evidence="6" type="ORF">ISR29_04160</name>
</gene>
<accession>A0A937M2E6</accession>
<proteinExistence type="inferred from homology"/>
<dbReference type="CDD" id="cd08645">
    <property type="entry name" value="FMT_core_GART"/>
    <property type="match status" value="1"/>
</dbReference>